<organism evidence="1 2">
    <name type="scientific">Mycena rosella</name>
    <name type="common">Pink bonnet</name>
    <name type="synonym">Agaricus rosellus</name>
    <dbReference type="NCBI Taxonomy" id="1033263"/>
    <lineage>
        <taxon>Eukaryota</taxon>
        <taxon>Fungi</taxon>
        <taxon>Dikarya</taxon>
        <taxon>Basidiomycota</taxon>
        <taxon>Agaricomycotina</taxon>
        <taxon>Agaricomycetes</taxon>
        <taxon>Agaricomycetidae</taxon>
        <taxon>Agaricales</taxon>
        <taxon>Marasmiineae</taxon>
        <taxon>Mycenaceae</taxon>
        <taxon>Mycena</taxon>
    </lineage>
</organism>
<accession>A0AAD7CYR3</accession>
<sequence length="420" mass="47943">MEPLLKSLIHSNRPLDDFQTIAVRKMLGAAQTELSALEETILKVSLVLAELEEQKGLQYESIIALKAAVSPMRRIPPEILGEVFLLCRDNSLETASYSISDVREAPMLLTHTSSSWRSNCHQTPRLWNHIYLKSVTGFRTLRSLEKILPRSGNLPLYVDLETFKPTSHALSPEHVLNLLFRHHDRFRTLHIGLKGSNLQYVSQENRTLANLALVHIHIPNTDPDIASTLAFFKEASSIQQASIAADYDPSRPHSLRSSFCWSQLTLLELRVPLALLEARDILTQCKKLRMCHLSTLNFASDSDMPPSLQAFQLPDLHHLEIQFENDDADVPPDIFFQIFSFPYLQHLAINSMAWAPLILLRLYDRSQFKLQELDLRFLALSAQDLVRFIARIPSLQNLRLECCAVNDEPSMPARHIFDWL</sequence>
<name>A0AAD7CYR3_MYCRO</name>
<dbReference type="SUPFAM" id="SSF52047">
    <property type="entry name" value="RNI-like"/>
    <property type="match status" value="1"/>
</dbReference>
<reference evidence="1" key="1">
    <citation type="submission" date="2023-03" db="EMBL/GenBank/DDBJ databases">
        <title>Massive genome expansion in bonnet fungi (Mycena s.s.) driven by repeated elements and novel gene families across ecological guilds.</title>
        <authorList>
            <consortium name="Lawrence Berkeley National Laboratory"/>
            <person name="Harder C.B."/>
            <person name="Miyauchi S."/>
            <person name="Viragh M."/>
            <person name="Kuo A."/>
            <person name="Thoen E."/>
            <person name="Andreopoulos B."/>
            <person name="Lu D."/>
            <person name="Skrede I."/>
            <person name="Drula E."/>
            <person name="Henrissat B."/>
            <person name="Morin E."/>
            <person name="Kohler A."/>
            <person name="Barry K."/>
            <person name="LaButti K."/>
            <person name="Morin E."/>
            <person name="Salamov A."/>
            <person name="Lipzen A."/>
            <person name="Mereny Z."/>
            <person name="Hegedus B."/>
            <person name="Baldrian P."/>
            <person name="Stursova M."/>
            <person name="Weitz H."/>
            <person name="Taylor A."/>
            <person name="Grigoriev I.V."/>
            <person name="Nagy L.G."/>
            <person name="Martin F."/>
            <person name="Kauserud H."/>
        </authorList>
    </citation>
    <scope>NUCLEOTIDE SEQUENCE</scope>
    <source>
        <strain evidence="1">CBHHK067</strain>
    </source>
</reference>
<dbReference type="InterPro" id="IPR032675">
    <property type="entry name" value="LRR_dom_sf"/>
</dbReference>
<gene>
    <name evidence="1" type="ORF">B0H17DRAFT_1091315</name>
</gene>
<comment type="caution">
    <text evidence="1">The sequence shown here is derived from an EMBL/GenBank/DDBJ whole genome shotgun (WGS) entry which is preliminary data.</text>
</comment>
<dbReference type="AlphaFoldDB" id="A0AAD7CYR3"/>
<evidence type="ECO:0000313" key="2">
    <source>
        <dbReference type="Proteomes" id="UP001221757"/>
    </source>
</evidence>
<dbReference type="Gene3D" id="3.80.10.10">
    <property type="entry name" value="Ribonuclease Inhibitor"/>
    <property type="match status" value="1"/>
</dbReference>
<evidence type="ECO:0000313" key="1">
    <source>
        <dbReference type="EMBL" id="KAJ7664847.1"/>
    </source>
</evidence>
<proteinExistence type="predicted"/>
<protein>
    <recommendedName>
        <fullName evidence="3">F-box domain-containing protein</fullName>
    </recommendedName>
</protein>
<dbReference type="Proteomes" id="UP001221757">
    <property type="component" value="Unassembled WGS sequence"/>
</dbReference>
<dbReference type="EMBL" id="JARKIE010000219">
    <property type="protein sequence ID" value="KAJ7664847.1"/>
    <property type="molecule type" value="Genomic_DNA"/>
</dbReference>
<evidence type="ECO:0008006" key="3">
    <source>
        <dbReference type="Google" id="ProtNLM"/>
    </source>
</evidence>
<keyword evidence="2" id="KW-1185">Reference proteome</keyword>